<dbReference type="RefSeq" id="WP_126582602.1">
    <property type="nucleotide sequence ID" value="NZ_BIFR01000002.1"/>
</dbReference>
<dbReference type="InterPro" id="IPR010998">
    <property type="entry name" value="Integrase_recombinase_N"/>
</dbReference>
<name>A0A402A7I1_9CHLR</name>
<dbReference type="SUPFAM" id="SSF56349">
    <property type="entry name" value="DNA breaking-rejoining enzymes"/>
    <property type="match status" value="1"/>
</dbReference>
<keyword evidence="8" id="KW-1185">Reference proteome</keyword>
<organism evidence="7 8">
    <name type="scientific">Tengunoibacter tsumagoiensis</name>
    <dbReference type="NCBI Taxonomy" id="2014871"/>
    <lineage>
        <taxon>Bacteria</taxon>
        <taxon>Bacillati</taxon>
        <taxon>Chloroflexota</taxon>
        <taxon>Ktedonobacteria</taxon>
        <taxon>Ktedonobacterales</taxon>
        <taxon>Dictyobacteraceae</taxon>
        <taxon>Tengunoibacter</taxon>
    </lineage>
</organism>
<dbReference type="EMBL" id="BIFR01000002">
    <property type="protein sequence ID" value="GCE15092.1"/>
    <property type="molecule type" value="Genomic_DNA"/>
</dbReference>
<gene>
    <name evidence="7" type="ORF">KTT_49510</name>
</gene>
<dbReference type="PROSITE" id="PS51900">
    <property type="entry name" value="CB"/>
    <property type="match status" value="1"/>
</dbReference>
<dbReference type="GO" id="GO:0015074">
    <property type="term" value="P:DNA integration"/>
    <property type="evidence" value="ECO:0007669"/>
    <property type="project" value="InterPro"/>
</dbReference>
<dbReference type="Gene3D" id="1.10.150.130">
    <property type="match status" value="1"/>
</dbReference>
<feature type="domain" description="Core-binding (CB)" evidence="6">
    <location>
        <begin position="13"/>
        <end position="116"/>
    </location>
</feature>
<dbReference type="AlphaFoldDB" id="A0A402A7I1"/>
<dbReference type="Proteomes" id="UP000287352">
    <property type="component" value="Unassembled WGS sequence"/>
</dbReference>
<dbReference type="InterPro" id="IPR050090">
    <property type="entry name" value="Tyrosine_recombinase_XerCD"/>
</dbReference>
<dbReference type="InterPro" id="IPR013762">
    <property type="entry name" value="Integrase-like_cat_sf"/>
</dbReference>
<dbReference type="Pfam" id="PF00589">
    <property type="entry name" value="Phage_integrase"/>
    <property type="match status" value="1"/>
</dbReference>
<dbReference type="InterPro" id="IPR044068">
    <property type="entry name" value="CB"/>
</dbReference>
<comment type="caution">
    <text evidence="7">The sequence shown here is derived from an EMBL/GenBank/DDBJ whole genome shotgun (WGS) entry which is preliminary data.</text>
</comment>
<dbReference type="GO" id="GO:0003677">
    <property type="term" value="F:DNA binding"/>
    <property type="evidence" value="ECO:0007669"/>
    <property type="project" value="UniProtKB-UniRule"/>
</dbReference>
<dbReference type="GO" id="GO:0006310">
    <property type="term" value="P:DNA recombination"/>
    <property type="evidence" value="ECO:0007669"/>
    <property type="project" value="UniProtKB-KW"/>
</dbReference>
<keyword evidence="3" id="KW-0233">DNA recombination</keyword>
<dbReference type="InterPro" id="IPR011010">
    <property type="entry name" value="DNA_brk_join_enz"/>
</dbReference>
<feature type="domain" description="Tyr recombinase" evidence="5">
    <location>
        <begin position="139"/>
        <end position="334"/>
    </location>
</feature>
<dbReference type="InterPro" id="IPR002104">
    <property type="entry name" value="Integrase_catalytic"/>
</dbReference>
<dbReference type="OrthoDB" id="148449at2"/>
<evidence type="ECO:0008006" key="9">
    <source>
        <dbReference type="Google" id="ProtNLM"/>
    </source>
</evidence>
<evidence type="ECO:0000259" key="5">
    <source>
        <dbReference type="PROSITE" id="PS51898"/>
    </source>
</evidence>
<dbReference type="PANTHER" id="PTHR30349">
    <property type="entry name" value="PHAGE INTEGRASE-RELATED"/>
    <property type="match status" value="1"/>
</dbReference>
<protein>
    <recommendedName>
        <fullName evidence="9">Tyr recombinase domain-containing protein</fullName>
    </recommendedName>
</protein>
<dbReference type="PANTHER" id="PTHR30349:SF64">
    <property type="entry name" value="PROPHAGE INTEGRASE INTD-RELATED"/>
    <property type="match status" value="1"/>
</dbReference>
<accession>A0A402A7I1</accession>
<proteinExistence type="inferred from homology"/>
<evidence type="ECO:0000259" key="6">
    <source>
        <dbReference type="PROSITE" id="PS51900"/>
    </source>
</evidence>
<evidence type="ECO:0000313" key="7">
    <source>
        <dbReference type="EMBL" id="GCE15092.1"/>
    </source>
</evidence>
<dbReference type="Gene3D" id="1.10.443.10">
    <property type="entry name" value="Intergrase catalytic core"/>
    <property type="match status" value="1"/>
</dbReference>
<comment type="similarity">
    <text evidence="1">Belongs to the 'phage' integrase family.</text>
</comment>
<evidence type="ECO:0000256" key="3">
    <source>
        <dbReference type="ARBA" id="ARBA00023172"/>
    </source>
</evidence>
<dbReference type="PROSITE" id="PS51898">
    <property type="entry name" value="TYR_RECOMBINASE"/>
    <property type="match status" value="1"/>
</dbReference>
<evidence type="ECO:0000256" key="4">
    <source>
        <dbReference type="PROSITE-ProRule" id="PRU01248"/>
    </source>
</evidence>
<sequence length="343" mass="38460">MGDQNLLETNSRNTIDIVIGLWLDTKTHLSGSKKTYQAYKDTLTSFREFLWQGGRDLNPQSNTNGDESAQAYQHAIMEITLAAQIFAGISARNRAISETTYNQRLAIISSFYNFANKRHFFTCGNPINSVERAKVQPYKNVQPLEPLEVARLIKAIDRTTGKGARDYAMIAIFFQTGRRLSEVIALRWHNINLQGKDRKITITFEKCKGGKTMRDTIPTTVSQALLEWMGVAYGKLENIPADAPLWISFTRQSAKTEYNSKDVLAPLTIRSVANIFKQRLGVSKVHIARHTYARTMEDAGAKVSEIQARLGHESLATTGRYLAALTQADNKYSDTLASLFGLE</sequence>
<reference evidence="8" key="1">
    <citation type="submission" date="2018-12" db="EMBL/GenBank/DDBJ databases">
        <title>Tengunoibacter tsumagoiensis gen. nov., sp. nov., Dictyobacter kobayashii sp. nov., D. alpinus sp. nov., and D. joshuensis sp. nov. and description of Dictyobacteraceae fam. nov. within the order Ktedonobacterales isolated from Tengu-no-mugimeshi.</title>
        <authorList>
            <person name="Wang C.M."/>
            <person name="Zheng Y."/>
            <person name="Sakai Y."/>
            <person name="Toyoda A."/>
            <person name="Minakuchi Y."/>
            <person name="Abe K."/>
            <person name="Yokota A."/>
            <person name="Yabe S."/>
        </authorList>
    </citation>
    <scope>NUCLEOTIDE SEQUENCE [LARGE SCALE GENOMIC DNA]</scope>
    <source>
        <strain evidence="8">Uno3</strain>
    </source>
</reference>
<dbReference type="CDD" id="cd00397">
    <property type="entry name" value="DNA_BRE_C"/>
    <property type="match status" value="1"/>
</dbReference>
<evidence type="ECO:0000256" key="1">
    <source>
        <dbReference type="ARBA" id="ARBA00008857"/>
    </source>
</evidence>
<evidence type="ECO:0000313" key="8">
    <source>
        <dbReference type="Proteomes" id="UP000287352"/>
    </source>
</evidence>
<evidence type="ECO:0000256" key="2">
    <source>
        <dbReference type="ARBA" id="ARBA00023125"/>
    </source>
</evidence>
<keyword evidence="2 4" id="KW-0238">DNA-binding</keyword>